<dbReference type="InterPro" id="IPR026913">
    <property type="entry name" value="METTL24"/>
</dbReference>
<comment type="caution">
    <text evidence="2">The sequence shown here is derived from an EMBL/GenBank/DDBJ whole genome shotgun (WGS) entry which is preliminary data.</text>
</comment>
<dbReference type="InterPro" id="IPR025714">
    <property type="entry name" value="Methyltranfer_dom"/>
</dbReference>
<dbReference type="PANTHER" id="PTHR32026">
    <property type="entry name" value="METHYLTRANSFERASE-LIKE PROTEIN 24"/>
    <property type="match status" value="1"/>
</dbReference>
<dbReference type="InterPro" id="IPR029063">
    <property type="entry name" value="SAM-dependent_MTases_sf"/>
</dbReference>
<dbReference type="PANTHER" id="PTHR32026:SF10">
    <property type="entry name" value="METHYLTRANSFERASE-LIKE PROTEIN 24-RELATED"/>
    <property type="match status" value="1"/>
</dbReference>
<reference evidence="2" key="1">
    <citation type="journal article" date="2023" name="G3 (Bethesda)">
        <title>A reference genome for the long-term kleptoplast-retaining sea slug Elysia crispata morphotype clarki.</title>
        <authorList>
            <person name="Eastman K.E."/>
            <person name="Pendleton A.L."/>
            <person name="Shaikh M.A."/>
            <person name="Suttiyut T."/>
            <person name="Ogas R."/>
            <person name="Tomko P."/>
            <person name="Gavelis G."/>
            <person name="Widhalm J.R."/>
            <person name="Wisecaver J.H."/>
        </authorList>
    </citation>
    <scope>NUCLEOTIDE SEQUENCE</scope>
    <source>
        <strain evidence="2">ECLA1</strain>
    </source>
</reference>
<dbReference type="AlphaFoldDB" id="A0AAE0YBC6"/>
<feature type="domain" description="Methyltransferase" evidence="1">
    <location>
        <begin position="8"/>
        <end position="104"/>
    </location>
</feature>
<gene>
    <name evidence="2" type="ORF">RRG08_003950</name>
</gene>
<organism evidence="2 3">
    <name type="scientific">Elysia crispata</name>
    <name type="common">lettuce slug</name>
    <dbReference type="NCBI Taxonomy" id="231223"/>
    <lineage>
        <taxon>Eukaryota</taxon>
        <taxon>Metazoa</taxon>
        <taxon>Spiralia</taxon>
        <taxon>Lophotrochozoa</taxon>
        <taxon>Mollusca</taxon>
        <taxon>Gastropoda</taxon>
        <taxon>Heterobranchia</taxon>
        <taxon>Euthyneura</taxon>
        <taxon>Panpulmonata</taxon>
        <taxon>Sacoglossa</taxon>
        <taxon>Placobranchoidea</taxon>
        <taxon>Plakobranchidae</taxon>
        <taxon>Elysia</taxon>
    </lineage>
</organism>
<evidence type="ECO:0000259" key="1">
    <source>
        <dbReference type="Pfam" id="PF13383"/>
    </source>
</evidence>
<sequence>MGKPDYQRSKNSWFYNLGLSSYNTDKHRAPVDGLYVKKTQIWKLRTLTSIKKMLGHTGKAIDVLKMDIEGFEWKVLDNLMETGELKLLRQFLLEFHLFPRFPPMHDYVKLYKSYTKLREEHRFLEFSVSPHEQTLVKERFNVQGDSQFVNSLFLYPSSP</sequence>
<keyword evidence="3" id="KW-1185">Reference proteome</keyword>
<dbReference type="Gene3D" id="3.40.50.150">
    <property type="entry name" value="Vaccinia Virus protein VP39"/>
    <property type="match status" value="1"/>
</dbReference>
<protein>
    <recommendedName>
        <fullName evidence="1">Methyltransferase domain-containing protein</fullName>
    </recommendedName>
</protein>
<accession>A0AAE0YBC6</accession>
<dbReference type="Proteomes" id="UP001283361">
    <property type="component" value="Unassembled WGS sequence"/>
</dbReference>
<dbReference type="EMBL" id="JAWDGP010006505">
    <property type="protein sequence ID" value="KAK3739719.1"/>
    <property type="molecule type" value="Genomic_DNA"/>
</dbReference>
<proteinExistence type="predicted"/>
<name>A0AAE0YBC6_9GAST</name>
<evidence type="ECO:0000313" key="2">
    <source>
        <dbReference type="EMBL" id="KAK3739719.1"/>
    </source>
</evidence>
<dbReference type="Pfam" id="PF13383">
    <property type="entry name" value="Methyltransf_22"/>
    <property type="match status" value="1"/>
</dbReference>
<evidence type="ECO:0000313" key="3">
    <source>
        <dbReference type="Proteomes" id="UP001283361"/>
    </source>
</evidence>